<keyword evidence="1" id="KW-0472">Membrane</keyword>
<dbReference type="AlphaFoldDB" id="A0A1Q3ECF9"/>
<feature type="transmembrane region" description="Helical" evidence="1">
    <location>
        <begin position="15"/>
        <end position="40"/>
    </location>
</feature>
<keyword evidence="1" id="KW-1133">Transmembrane helix</keyword>
<dbReference type="Proteomes" id="UP000188533">
    <property type="component" value="Unassembled WGS sequence"/>
</dbReference>
<feature type="transmembrane region" description="Helical" evidence="1">
    <location>
        <begin position="52"/>
        <end position="73"/>
    </location>
</feature>
<feature type="transmembrane region" description="Helical" evidence="1">
    <location>
        <begin position="140"/>
        <end position="157"/>
    </location>
</feature>
<sequence length="354" mass="39740">MALDDAAMHRAGLAFLYRIIPILVATLLYGIYISLLITATRGLWQRGLKNHANIIILLVLYVLFFITSTLWSLEVAQLMGLVELLLDPKDLSTDGQFNVFYALIARETKLTSVLFESQMIVGDVLVIWRLSAIWFNNRIMVLMPLFWWGLMIINMIIEASHCNSGVSSTNYTELCKVTQVLAPVLSVVTNVSVMMLTLWKAWVLRSEFKHILRNRRNNKLFSIFVLLIESGTLYVIMLVTDLLVTSYVVGGNESVARMISCISGYSTVQFVAIYPTLMLNVLRESIWNSPNDNLEVLSVSRMQFTTKQLSPLAAAVTYTDNPQRSLATMQFAGSTDADTVSLTDRSGKNENSKA</sequence>
<feature type="transmembrane region" description="Helical" evidence="1">
    <location>
        <begin position="177"/>
        <end position="199"/>
    </location>
</feature>
<comment type="caution">
    <text evidence="2">The sequence shown here is derived from an EMBL/GenBank/DDBJ whole genome shotgun (WGS) entry which is preliminary data.</text>
</comment>
<evidence type="ECO:0000313" key="2">
    <source>
        <dbReference type="EMBL" id="GAW04895.1"/>
    </source>
</evidence>
<evidence type="ECO:0000313" key="3">
    <source>
        <dbReference type="Proteomes" id="UP000188533"/>
    </source>
</evidence>
<dbReference type="EMBL" id="BDGU01000215">
    <property type="protein sequence ID" value="GAW04895.1"/>
    <property type="molecule type" value="Genomic_DNA"/>
</dbReference>
<feature type="transmembrane region" description="Helical" evidence="1">
    <location>
        <begin position="255"/>
        <end position="277"/>
    </location>
</feature>
<keyword evidence="3" id="KW-1185">Reference proteome</keyword>
<evidence type="ECO:0000256" key="1">
    <source>
        <dbReference type="SAM" id="Phobius"/>
    </source>
</evidence>
<protein>
    <submittedName>
        <fullName evidence="2">Uncharacterized protein</fullName>
    </submittedName>
</protein>
<keyword evidence="1" id="KW-0812">Transmembrane</keyword>
<accession>A0A1Q3ECF9</accession>
<feature type="transmembrane region" description="Helical" evidence="1">
    <location>
        <begin position="220"/>
        <end position="249"/>
    </location>
</feature>
<reference evidence="2 3" key="1">
    <citation type="submission" date="2016-08" db="EMBL/GenBank/DDBJ databases">
        <authorList>
            <consortium name="Lentinula edodes genome sequencing consortium"/>
            <person name="Sakamoto Y."/>
            <person name="Nakade K."/>
            <person name="Sato S."/>
            <person name="Yoshida Y."/>
            <person name="Miyazaki K."/>
            <person name="Natsume S."/>
            <person name="Konno N."/>
        </authorList>
    </citation>
    <scope>NUCLEOTIDE SEQUENCE [LARGE SCALE GENOMIC DNA]</scope>
    <source>
        <strain evidence="2 3">NBRC 111202</strain>
    </source>
</reference>
<organism evidence="2 3">
    <name type="scientific">Lentinula edodes</name>
    <name type="common">Shiitake mushroom</name>
    <name type="synonym">Lentinus edodes</name>
    <dbReference type="NCBI Taxonomy" id="5353"/>
    <lineage>
        <taxon>Eukaryota</taxon>
        <taxon>Fungi</taxon>
        <taxon>Dikarya</taxon>
        <taxon>Basidiomycota</taxon>
        <taxon>Agaricomycotina</taxon>
        <taxon>Agaricomycetes</taxon>
        <taxon>Agaricomycetidae</taxon>
        <taxon>Agaricales</taxon>
        <taxon>Marasmiineae</taxon>
        <taxon>Omphalotaceae</taxon>
        <taxon>Lentinula</taxon>
    </lineage>
</organism>
<proteinExistence type="predicted"/>
<name>A0A1Q3ECF9_LENED</name>
<gene>
    <name evidence="2" type="ORF">LENED_006713</name>
</gene>
<feature type="transmembrane region" description="Helical" evidence="1">
    <location>
        <begin position="110"/>
        <end position="128"/>
    </location>
</feature>
<reference evidence="2 3" key="2">
    <citation type="submission" date="2017-02" db="EMBL/GenBank/DDBJ databases">
        <title>A genome survey and senescence transcriptome analysis in Lentinula edodes.</title>
        <authorList>
            <person name="Sakamoto Y."/>
            <person name="Nakade K."/>
            <person name="Sato S."/>
            <person name="Yoshida Y."/>
            <person name="Miyazaki K."/>
            <person name="Natsume S."/>
            <person name="Konno N."/>
        </authorList>
    </citation>
    <scope>NUCLEOTIDE SEQUENCE [LARGE SCALE GENOMIC DNA]</scope>
    <source>
        <strain evidence="2 3">NBRC 111202</strain>
    </source>
</reference>